<reference evidence="1" key="2">
    <citation type="journal article" date="2015" name="Fish Shellfish Immunol.">
        <title>Early steps in the European eel (Anguilla anguilla)-Vibrio vulnificus interaction in the gills: Role of the RtxA13 toxin.</title>
        <authorList>
            <person name="Callol A."/>
            <person name="Pajuelo D."/>
            <person name="Ebbesson L."/>
            <person name="Teles M."/>
            <person name="MacKenzie S."/>
            <person name="Amaro C."/>
        </authorList>
    </citation>
    <scope>NUCLEOTIDE SEQUENCE</scope>
</reference>
<dbReference type="EMBL" id="GBXM01105128">
    <property type="protein sequence ID" value="JAH03449.1"/>
    <property type="molecule type" value="Transcribed_RNA"/>
</dbReference>
<proteinExistence type="predicted"/>
<sequence length="15" mass="1808">MWREKHCLSLTVDSC</sequence>
<evidence type="ECO:0000313" key="1">
    <source>
        <dbReference type="EMBL" id="JAH03449.1"/>
    </source>
</evidence>
<accession>A0A0E9PFZ1</accession>
<protein>
    <submittedName>
        <fullName evidence="1">Uncharacterized protein</fullName>
    </submittedName>
</protein>
<name>A0A0E9PFZ1_ANGAN</name>
<organism evidence="1">
    <name type="scientific">Anguilla anguilla</name>
    <name type="common">European freshwater eel</name>
    <name type="synonym">Muraena anguilla</name>
    <dbReference type="NCBI Taxonomy" id="7936"/>
    <lineage>
        <taxon>Eukaryota</taxon>
        <taxon>Metazoa</taxon>
        <taxon>Chordata</taxon>
        <taxon>Craniata</taxon>
        <taxon>Vertebrata</taxon>
        <taxon>Euteleostomi</taxon>
        <taxon>Actinopterygii</taxon>
        <taxon>Neopterygii</taxon>
        <taxon>Teleostei</taxon>
        <taxon>Anguilliformes</taxon>
        <taxon>Anguillidae</taxon>
        <taxon>Anguilla</taxon>
    </lineage>
</organism>
<reference evidence="1" key="1">
    <citation type="submission" date="2014-11" db="EMBL/GenBank/DDBJ databases">
        <authorList>
            <person name="Amaro Gonzalez C."/>
        </authorList>
    </citation>
    <scope>NUCLEOTIDE SEQUENCE</scope>
</reference>